<dbReference type="PANTHER" id="PTHR47074:SF49">
    <property type="entry name" value="POLYNUCLEOTIDYL TRANSFERASE, RIBONUCLEASE H-LIKE SUPERFAMILY PROTEIN"/>
    <property type="match status" value="1"/>
</dbReference>
<feature type="domain" description="RNase H type-1" evidence="1">
    <location>
        <begin position="87"/>
        <end position="172"/>
    </location>
</feature>
<dbReference type="EMBL" id="LK032952">
    <property type="protein sequence ID" value="CDY50953.1"/>
    <property type="molecule type" value="Genomic_DNA"/>
</dbReference>
<organism evidence="2 3">
    <name type="scientific">Brassica napus</name>
    <name type="common">Rape</name>
    <dbReference type="NCBI Taxonomy" id="3708"/>
    <lineage>
        <taxon>Eukaryota</taxon>
        <taxon>Viridiplantae</taxon>
        <taxon>Streptophyta</taxon>
        <taxon>Embryophyta</taxon>
        <taxon>Tracheophyta</taxon>
        <taxon>Spermatophyta</taxon>
        <taxon>Magnoliopsida</taxon>
        <taxon>eudicotyledons</taxon>
        <taxon>Gunneridae</taxon>
        <taxon>Pentapetalae</taxon>
        <taxon>rosids</taxon>
        <taxon>malvids</taxon>
        <taxon>Brassicales</taxon>
        <taxon>Brassicaceae</taxon>
        <taxon>Brassiceae</taxon>
        <taxon>Brassica</taxon>
    </lineage>
</organism>
<protein>
    <submittedName>
        <fullName evidence="2">BnaA05g36040D protein</fullName>
    </submittedName>
</protein>
<reference evidence="2 3" key="1">
    <citation type="journal article" date="2014" name="Science">
        <title>Plant genetics. Early allopolyploid evolution in the post-Neolithic Brassica napus oilseed genome.</title>
        <authorList>
            <person name="Chalhoub B."/>
            <person name="Denoeud F."/>
            <person name="Liu S."/>
            <person name="Parkin I.A."/>
            <person name="Tang H."/>
            <person name="Wang X."/>
            <person name="Chiquet J."/>
            <person name="Belcram H."/>
            <person name="Tong C."/>
            <person name="Samans B."/>
            <person name="Correa M."/>
            <person name="Da Silva C."/>
            <person name="Just J."/>
            <person name="Falentin C."/>
            <person name="Koh C.S."/>
            <person name="Le Clainche I."/>
            <person name="Bernard M."/>
            <person name="Bento P."/>
            <person name="Noel B."/>
            <person name="Labadie K."/>
            <person name="Alberti A."/>
            <person name="Charles M."/>
            <person name="Arnaud D."/>
            <person name="Guo H."/>
            <person name="Daviaud C."/>
            <person name="Alamery S."/>
            <person name="Jabbari K."/>
            <person name="Zhao M."/>
            <person name="Edger P.P."/>
            <person name="Chelaifa H."/>
            <person name="Tack D."/>
            <person name="Lassalle G."/>
            <person name="Mestiri I."/>
            <person name="Schnel N."/>
            <person name="Le Paslier M.C."/>
            <person name="Fan G."/>
            <person name="Renault V."/>
            <person name="Bayer P.E."/>
            <person name="Golicz A.A."/>
            <person name="Manoli S."/>
            <person name="Lee T.H."/>
            <person name="Thi V.H."/>
            <person name="Chalabi S."/>
            <person name="Hu Q."/>
            <person name="Fan C."/>
            <person name="Tollenaere R."/>
            <person name="Lu Y."/>
            <person name="Battail C."/>
            <person name="Shen J."/>
            <person name="Sidebottom C.H."/>
            <person name="Wang X."/>
            <person name="Canaguier A."/>
            <person name="Chauveau A."/>
            <person name="Berard A."/>
            <person name="Deniot G."/>
            <person name="Guan M."/>
            <person name="Liu Z."/>
            <person name="Sun F."/>
            <person name="Lim Y.P."/>
            <person name="Lyons E."/>
            <person name="Town C.D."/>
            <person name="Bancroft I."/>
            <person name="Wang X."/>
            <person name="Meng J."/>
            <person name="Ma J."/>
            <person name="Pires J.C."/>
            <person name="King G.J."/>
            <person name="Brunel D."/>
            <person name="Delourme R."/>
            <person name="Renard M."/>
            <person name="Aury J.M."/>
            <person name="Adams K.L."/>
            <person name="Batley J."/>
            <person name="Snowdon R.J."/>
            <person name="Tost J."/>
            <person name="Edwards D."/>
            <person name="Zhou Y."/>
            <person name="Hua W."/>
            <person name="Sharpe A.G."/>
            <person name="Paterson A.H."/>
            <person name="Guan C."/>
            <person name="Wincker P."/>
        </authorList>
    </citation>
    <scope>NUCLEOTIDE SEQUENCE [LARGE SCALE GENOMIC DNA]</scope>
    <source>
        <strain evidence="3">cv. Darmor-bzh</strain>
    </source>
</reference>
<accession>A0A078IPG2</accession>
<dbReference type="InterPro" id="IPR012337">
    <property type="entry name" value="RNaseH-like_sf"/>
</dbReference>
<dbReference type="Pfam" id="PF13456">
    <property type="entry name" value="RVT_3"/>
    <property type="match status" value="1"/>
</dbReference>
<name>A0A078IPG2_BRANA</name>
<dbReference type="InterPro" id="IPR036397">
    <property type="entry name" value="RNaseH_sf"/>
</dbReference>
<evidence type="ECO:0000313" key="3">
    <source>
        <dbReference type="Proteomes" id="UP000028999"/>
    </source>
</evidence>
<dbReference type="OMA" id="RSAVMYA"/>
<dbReference type="PANTHER" id="PTHR47074">
    <property type="entry name" value="BNAC02G40300D PROTEIN"/>
    <property type="match status" value="1"/>
</dbReference>
<dbReference type="SUPFAM" id="SSF53098">
    <property type="entry name" value="Ribonuclease H-like"/>
    <property type="match status" value="1"/>
</dbReference>
<evidence type="ECO:0000313" key="2">
    <source>
        <dbReference type="EMBL" id="CDY50953.1"/>
    </source>
</evidence>
<proteinExistence type="predicted"/>
<sequence>MEIIVKAISDAREWQDAQPSPPLQDIPQAPNLLLPNRQTFTPPQGTLLCLVDGAWDAVSRNCGTGGIFSGEGSSAYPNPISDSRRLVSSALMAECLAIRSAVMYAALLNIKSLMILSDSQSLVKLLKERGSVPALFGILFDIYHFSSLFDVISFSYVPRSSNVMADSVAKSALSLLNLTSSNGE</sequence>
<dbReference type="Gene3D" id="3.30.420.10">
    <property type="entry name" value="Ribonuclease H-like superfamily/Ribonuclease H"/>
    <property type="match status" value="1"/>
</dbReference>
<dbReference type="Proteomes" id="UP000028999">
    <property type="component" value="Unassembled WGS sequence"/>
</dbReference>
<dbReference type="AlphaFoldDB" id="A0A078IPG2"/>
<dbReference type="Gramene" id="CDY50953">
    <property type="protein sequence ID" value="CDY50953"/>
    <property type="gene ID" value="GSBRNA2T00097827001"/>
</dbReference>
<dbReference type="GO" id="GO:0003676">
    <property type="term" value="F:nucleic acid binding"/>
    <property type="evidence" value="ECO:0007669"/>
    <property type="project" value="InterPro"/>
</dbReference>
<dbReference type="GO" id="GO:0004523">
    <property type="term" value="F:RNA-DNA hybrid ribonuclease activity"/>
    <property type="evidence" value="ECO:0007669"/>
    <property type="project" value="InterPro"/>
</dbReference>
<dbReference type="PaxDb" id="3708-A0A078IPG2"/>
<dbReference type="InterPro" id="IPR052929">
    <property type="entry name" value="RNase_H-like_EbsB-rel"/>
</dbReference>
<evidence type="ECO:0000259" key="1">
    <source>
        <dbReference type="Pfam" id="PF13456"/>
    </source>
</evidence>
<keyword evidence="3" id="KW-1185">Reference proteome</keyword>
<dbReference type="InterPro" id="IPR044730">
    <property type="entry name" value="RNase_H-like_dom_plant"/>
</dbReference>
<gene>
    <name evidence="2" type="primary">BnaA05g36040D</name>
    <name evidence="2" type="ORF">GSBRNA2T00097827001</name>
</gene>
<dbReference type="CDD" id="cd06222">
    <property type="entry name" value="RNase_H_like"/>
    <property type="match status" value="1"/>
</dbReference>
<dbReference type="InterPro" id="IPR002156">
    <property type="entry name" value="RNaseH_domain"/>
</dbReference>